<dbReference type="AlphaFoldDB" id="A0A314ZMV9"/>
<evidence type="ECO:0000313" key="2">
    <source>
        <dbReference type="Proteomes" id="UP000250321"/>
    </source>
</evidence>
<sequence length="79" mass="8794">MSVDCDLGGRGWGGFTGSESREKTRLYREALSWRIRTIVEIDDGGRWSRLWLVCGARESDGDVGLSVEVNDGGRESKED</sequence>
<accession>A0A314ZMV9</accession>
<comment type="caution">
    <text evidence="1">The sequence shown here is derived from an EMBL/GenBank/DDBJ whole genome shotgun (WGS) entry which is preliminary data.</text>
</comment>
<proteinExistence type="predicted"/>
<dbReference type="EMBL" id="PJQY01000098">
    <property type="protein sequence ID" value="PQQ18764.1"/>
    <property type="molecule type" value="Genomic_DNA"/>
</dbReference>
<name>A0A314ZMV9_PRUYE</name>
<evidence type="ECO:0000313" key="1">
    <source>
        <dbReference type="EMBL" id="PQQ18764.1"/>
    </source>
</evidence>
<dbReference type="Proteomes" id="UP000250321">
    <property type="component" value="Unassembled WGS sequence"/>
</dbReference>
<reference evidence="1 2" key="1">
    <citation type="submission" date="2018-02" db="EMBL/GenBank/DDBJ databases">
        <title>Draft genome of wild Prunus yedoensis var. nudiflora.</title>
        <authorList>
            <person name="Baek S."/>
            <person name="Kim J.-H."/>
            <person name="Choi K."/>
            <person name="Kim G.-B."/>
            <person name="Cho A."/>
            <person name="Jang H."/>
            <person name="Shin C.-H."/>
            <person name="Yu H.-J."/>
            <person name="Mun J.-H."/>
        </authorList>
    </citation>
    <scope>NUCLEOTIDE SEQUENCE [LARGE SCALE GENOMIC DNA]</scope>
    <source>
        <strain evidence="2">cv. Jeju island</strain>
        <tissue evidence="1">Leaf</tissue>
    </source>
</reference>
<keyword evidence="2" id="KW-1185">Reference proteome</keyword>
<protein>
    <submittedName>
        <fullName evidence="1">Uncharacterized protein</fullName>
    </submittedName>
</protein>
<gene>
    <name evidence="1" type="ORF">Pyn_16085</name>
</gene>
<organism evidence="1 2">
    <name type="scientific">Prunus yedoensis var. nudiflora</name>
    <dbReference type="NCBI Taxonomy" id="2094558"/>
    <lineage>
        <taxon>Eukaryota</taxon>
        <taxon>Viridiplantae</taxon>
        <taxon>Streptophyta</taxon>
        <taxon>Embryophyta</taxon>
        <taxon>Tracheophyta</taxon>
        <taxon>Spermatophyta</taxon>
        <taxon>Magnoliopsida</taxon>
        <taxon>eudicotyledons</taxon>
        <taxon>Gunneridae</taxon>
        <taxon>Pentapetalae</taxon>
        <taxon>rosids</taxon>
        <taxon>fabids</taxon>
        <taxon>Rosales</taxon>
        <taxon>Rosaceae</taxon>
        <taxon>Amygdaloideae</taxon>
        <taxon>Amygdaleae</taxon>
        <taxon>Prunus</taxon>
    </lineage>
</organism>